<feature type="transmembrane region" description="Helical" evidence="8">
    <location>
        <begin position="267"/>
        <end position="289"/>
    </location>
</feature>
<feature type="region of interest" description="Disordered" evidence="9">
    <location>
        <begin position="159"/>
        <end position="209"/>
    </location>
</feature>
<feature type="domain" description="Casparian strip membrane protein" evidence="10">
    <location>
        <begin position="222"/>
        <end position="355"/>
    </location>
</feature>
<accession>A0AAN9S4F7</accession>
<feature type="region of interest" description="Disordered" evidence="9">
    <location>
        <begin position="45"/>
        <end position="66"/>
    </location>
</feature>
<keyword evidence="6 8" id="KW-1133">Transmembrane helix</keyword>
<evidence type="ECO:0000256" key="3">
    <source>
        <dbReference type="ARBA" id="ARBA00011489"/>
    </source>
</evidence>
<protein>
    <recommendedName>
        <fullName evidence="8">CASP-like protein</fullName>
    </recommendedName>
</protein>
<evidence type="ECO:0000259" key="10">
    <source>
        <dbReference type="Pfam" id="PF04535"/>
    </source>
</evidence>
<feature type="region of interest" description="Disordered" evidence="9">
    <location>
        <begin position="94"/>
        <end position="143"/>
    </location>
</feature>
<evidence type="ECO:0000313" key="11">
    <source>
        <dbReference type="EMBL" id="KAK7389057.1"/>
    </source>
</evidence>
<feature type="transmembrane region" description="Helical" evidence="8">
    <location>
        <begin position="346"/>
        <end position="368"/>
    </location>
</feature>
<comment type="similarity">
    <text evidence="2 8">Belongs to the Casparian strip membrane proteins (CASP) family.</text>
</comment>
<evidence type="ECO:0000256" key="6">
    <source>
        <dbReference type="ARBA" id="ARBA00022989"/>
    </source>
</evidence>
<organism evidence="11 12">
    <name type="scientific">Psophocarpus tetragonolobus</name>
    <name type="common">Winged bean</name>
    <name type="synonym">Dolichos tetragonolobus</name>
    <dbReference type="NCBI Taxonomy" id="3891"/>
    <lineage>
        <taxon>Eukaryota</taxon>
        <taxon>Viridiplantae</taxon>
        <taxon>Streptophyta</taxon>
        <taxon>Embryophyta</taxon>
        <taxon>Tracheophyta</taxon>
        <taxon>Spermatophyta</taxon>
        <taxon>Magnoliopsida</taxon>
        <taxon>eudicotyledons</taxon>
        <taxon>Gunneridae</taxon>
        <taxon>Pentapetalae</taxon>
        <taxon>rosids</taxon>
        <taxon>fabids</taxon>
        <taxon>Fabales</taxon>
        <taxon>Fabaceae</taxon>
        <taxon>Papilionoideae</taxon>
        <taxon>50 kb inversion clade</taxon>
        <taxon>NPAAA clade</taxon>
        <taxon>indigoferoid/millettioid clade</taxon>
        <taxon>Phaseoleae</taxon>
        <taxon>Psophocarpus</taxon>
    </lineage>
</organism>
<dbReference type="Proteomes" id="UP001386955">
    <property type="component" value="Unassembled WGS sequence"/>
</dbReference>
<keyword evidence="4 8" id="KW-1003">Cell membrane</keyword>
<comment type="caution">
    <text evidence="8">Lacks conserved residue(s) required for the propagation of feature annotation.</text>
</comment>
<comment type="subcellular location">
    <subcellularLocation>
        <location evidence="1 8">Cell membrane</location>
        <topology evidence="1 8">Multi-pass membrane protein</topology>
    </subcellularLocation>
</comment>
<proteinExistence type="inferred from homology"/>
<evidence type="ECO:0000256" key="9">
    <source>
        <dbReference type="SAM" id="MobiDB-lite"/>
    </source>
</evidence>
<evidence type="ECO:0000256" key="7">
    <source>
        <dbReference type="ARBA" id="ARBA00023136"/>
    </source>
</evidence>
<comment type="caution">
    <text evidence="11">The sequence shown here is derived from an EMBL/GenBank/DDBJ whole genome shotgun (WGS) entry which is preliminary data.</text>
</comment>
<dbReference type="PANTHER" id="PTHR33573:SF55">
    <property type="entry name" value="CASP-LIKE PROTEIN"/>
    <property type="match status" value="1"/>
</dbReference>
<keyword evidence="12" id="KW-1185">Reference proteome</keyword>
<keyword evidence="5 8" id="KW-0812">Transmembrane</keyword>
<dbReference type="AlphaFoldDB" id="A0AAN9S4F7"/>
<sequence>MYLVQNPHFIISALQESKLKGGHMIVTRGSIRRVLTGTRTILEESNPRGRVPQRKAGSEKSLVPTGGFSTLPIATTETLFFFIPFSFPPLNSATTTSHHTLPPMKTPPSKHSDPELPHSPLRHRSSPLSDNGDPFHSPENSPENDISRAIVIVETTSAQFAQAAPPAPDSEHHNPHPHPHPEPVITRPVRPESRSPAPRAGRARPRAVAPPIPVVPKREVMMKKVALGFRLSEVVLCLISFSVMAADKTRGWSGDSFDRYKEYRYCLSVNVIAFVYAAFQACVMAYQVVTGRSVINHHLRYHFDFFMDQVLAYLLISSASSAATRVDDWQSNWGKDEFTEMASASIALAFLAFFAFAVSSLISGYNLCTIFS</sequence>
<evidence type="ECO:0000256" key="8">
    <source>
        <dbReference type="RuleBase" id="RU361233"/>
    </source>
</evidence>
<evidence type="ECO:0000256" key="5">
    <source>
        <dbReference type="ARBA" id="ARBA00022692"/>
    </source>
</evidence>
<dbReference type="EMBL" id="JAYMYS010000006">
    <property type="protein sequence ID" value="KAK7389057.1"/>
    <property type="molecule type" value="Genomic_DNA"/>
</dbReference>
<dbReference type="PANTHER" id="PTHR33573">
    <property type="entry name" value="CASP-LIKE PROTEIN 4A4"/>
    <property type="match status" value="1"/>
</dbReference>
<evidence type="ECO:0000256" key="2">
    <source>
        <dbReference type="ARBA" id="ARBA00007651"/>
    </source>
</evidence>
<keyword evidence="7 8" id="KW-0472">Membrane</keyword>
<gene>
    <name evidence="11" type="ORF">VNO78_23889</name>
</gene>
<evidence type="ECO:0000256" key="1">
    <source>
        <dbReference type="ARBA" id="ARBA00004651"/>
    </source>
</evidence>
<dbReference type="Pfam" id="PF04535">
    <property type="entry name" value="CASP_dom"/>
    <property type="match status" value="1"/>
</dbReference>
<evidence type="ECO:0000256" key="4">
    <source>
        <dbReference type="ARBA" id="ARBA00022475"/>
    </source>
</evidence>
<dbReference type="InterPro" id="IPR006702">
    <property type="entry name" value="CASP_dom"/>
</dbReference>
<reference evidence="11 12" key="1">
    <citation type="submission" date="2024-01" db="EMBL/GenBank/DDBJ databases">
        <title>The genomes of 5 underutilized Papilionoideae crops provide insights into root nodulation and disease resistanc.</title>
        <authorList>
            <person name="Jiang F."/>
        </authorList>
    </citation>
    <scope>NUCLEOTIDE SEQUENCE [LARGE SCALE GENOMIC DNA]</scope>
    <source>
        <strain evidence="11">DUOXIRENSHENG_FW03</strain>
        <tissue evidence="11">Leaves</tissue>
    </source>
</reference>
<comment type="subunit">
    <text evidence="3 8">Homodimer and heterodimers.</text>
</comment>
<name>A0AAN9S4F7_PSOTE</name>
<dbReference type="GO" id="GO:0005886">
    <property type="term" value="C:plasma membrane"/>
    <property type="evidence" value="ECO:0007669"/>
    <property type="project" value="UniProtKB-SubCell"/>
</dbReference>
<feature type="transmembrane region" description="Helical" evidence="8">
    <location>
        <begin position="227"/>
        <end position="247"/>
    </location>
</feature>
<evidence type="ECO:0000313" key="12">
    <source>
        <dbReference type="Proteomes" id="UP001386955"/>
    </source>
</evidence>